<name>A0AAD5B533_SILAS</name>
<evidence type="ECO:0000256" key="4">
    <source>
        <dbReference type="SAM" id="MobiDB-lite"/>
    </source>
</evidence>
<evidence type="ECO:0000259" key="5">
    <source>
        <dbReference type="PROSITE" id="PS50304"/>
    </source>
</evidence>
<comment type="caution">
    <text evidence="6">The sequence shown here is derived from an EMBL/GenBank/DDBJ whole genome shotgun (WGS) entry which is preliminary data.</text>
</comment>
<dbReference type="GO" id="GO:0008270">
    <property type="term" value="F:zinc ion binding"/>
    <property type="evidence" value="ECO:0007669"/>
    <property type="project" value="UniProtKB-KW"/>
</dbReference>
<proteinExistence type="predicted"/>
<sequence length="1492" mass="166211">EEEVVGGRLPHVLFCGHIFCTECLHSLQRPQDNGNVLSHIICPDCKMSSEIGEEGVDGLQVDSRIVGLIYTSKMNSKRRHTAHRTRGRAARSSHQELADEGPDVGKVLNEALCRAKENLKSLDNLHQSLFTGIQSQLNKEKTRVIKEIDECVEKAIAVLQRRRNALVSDLSCLEELFSPGREECQKLQMRRKELHTAIQKAQHVCQVPLLETYCHLDEILETLQSPMDTESYDMSCLTLRSDLRCILHEDHVKSSLEFTDSPASVCEETAIPVAAVRAKGSWEHRGHRDGPQAPIFPRTSSRKRIPPISPDVIIEEIIEEPVAGGEEEVKDQKPKHPQRQRVARKNRKAPTNRTAFPQSTSQELVAVTHIINPSHFYVRYVMERKAGVFLSKKINSICSGVRSHFTGMDQIKTGALVFVKRKDNVWCRAEVHELIQKGCLECVTQCSASDVAHLEVFFIDYGYSKGLTISGDDVAELNERMRKADSAAQADLHHWAPQAIRCSLKGIIPSNLVKGWCREASEEMKHVIDSSVVKMQVLGEERDTLLVDLKKISMNTTLSLSEHLVFMELARQDTFYSPQLAPGGSKTLQFYQPVYPILNTELNAVVSHVNTPSDFYIQLVDNMEFLLLNTQLQNCYGLPGAESDLQIYSPVLSQACVALYDNKDWCRAQVTGFPGGRMVEVQYVDFGNTETLSVKDLRQIKDEFFALPAMALWCSLDSVMSVGGAWSQESINVFRELTDQKLVTVLAKKLGSSTVAMPVRLYEVNEDSTGRQSSIGDYLVKSGLASLKKEVSLKKPLPLEDTVWDPPLAEEEPSPSEPTLPTSDPSALQSSLTLPAVLKDVKVRVTHVTAPGNIFVQLLQYDPHLKRIQDVLKNEYSKSEPQEIVWKAEMSCAANVNGVWERGKVCSVSSSDVAEVLRCDFGNKVKVDVSDLRPLLPDLIGSFLLECRLTDIRPAGGCSSWTATACDFISYYLSGAMALMTVKEPSSVRPVPVSLSCSNKAGQNVSIADFLVSEGLALRDRSVDEIASSEECKKSNTSSAPSRTHAPKPAPRRTPPPENVSTQAYLPPELPPCGDIHMSVSAVSDDGVVYAMTLNAVCEFERLQEQLQQHIKTLPRQKHYNWKNVLGCAVMGSDMLWYRGEVQEVIGGYVKVRYVDQGVEENIPVCHVYPVLLCENVPQLCMPCRISGVCPVGDSWQCDAVALMKESLLGRVVSVHVIELPEDPHGLVNVEMILDGMPLSRIMVHHQHATFNLPIGSPEDCVVKPPVPDLDDWDLNTEGLEEPQAISDIYTDHKLPDIGKSCWVKIKHIRTPNEVFLSVIDTPGCDQESLDEALGRVNRDIDDLPLLKDFPFEAPCLAEYSDGKYYRAKLLGFSELNPSTRLLVRHVDFGSDDILPLSKLRCLPKTLLRYPCEAVCVQLAGFKPSHLCQESARIPYRPEWSMKAMMEMIDLLHGKLRAVLTAVEPHPTVMLYNADGTLVHTPLVEKGLADYE</sequence>
<dbReference type="Gene3D" id="3.30.40.10">
    <property type="entry name" value="Zinc/RING finger domain, C3HC4 (zinc finger)"/>
    <property type="match status" value="1"/>
</dbReference>
<protein>
    <submittedName>
        <fullName evidence="6">RING finger protein 17</fullName>
    </submittedName>
</protein>
<dbReference type="PROSITE" id="PS50304">
    <property type="entry name" value="TUDOR"/>
    <property type="match status" value="4"/>
</dbReference>
<feature type="domain" description="Tudor" evidence="5">
    <location>
        <begin position="885"/>
        <end position="942"/>
    </location>
</feature>
<evidence type="ECO:0000256" key="2">
    <source>
        <dbReference type="ARBA" id="ARBA00022771"/>
    </source>
</evidence>
<feature type="region of interest" description="Disordered" evidence="4">
    <location>
        <begin position="802"/>
        <end position="828"/>
    </location>
</feature>
<keyword evidence="2" id="KW-0863">Zinc-finger</keyword>
<feature type="compositionally biased region" description="Basic and acidic residues" evidence="4">
    <location>
        <begin position="281"/>
        <end position="290"/>
    </location>
</feature>
<keyword evidence="3" id="KW-0862">Zinc</keyword>
<feature type="region of interest" description="Disordered" evidence="4">
    <location>
        <begin position="281"/>
        <end position="301"/>
    </location>
</feature>
<dbReference type="PROSITE" id="PS00518">
    <property type="entry name" value="ZF_RING_1"/>
    <property type="match status" value="1"/>
</dbReference>
<dbReference type="Gene3D" id="2.30.30.140">
    <property type="match status" value="5"/>
</dbReference>
<dbReference type="PANTHER" id="PTHR16442:SF1">
    <property type="entry name" value="RING FINGER PROTEIN 17"/>
    <property type="match status" value="1"/>
</dbReference>
<feature type="region of interest" description="Disordered" evidence="4">
    <location>
        <begin position="1028"/>
        <end position="1066"/>
    </location>
</feature>
<feature type="non-terminal residue" evidence="6">
    <location>
        <position position="1492"/>
    </location>
</feature>
<feature type="domain" description="Tudor" evidence="5">
    <location>
        <begin position="1121"/>
        <end position="1178"/>
    </location>
</feature>
<dbReference type="SMART" id="SM00333">
    <property type="entry name" value="TUDOR"/>
    <property type="match status" value="4"/>
</dbReference>
<feature type="compositionally biased region" description="Low complexity" evidence="4">
    <location>
        <begin position="817"/>
        <end position="826"/>
    </location>
</feature>
<dbReference type="InterPro" id="IPR002999">
    <property type="entry name" value="Tudor"/>
</dbReference>
<evidence type="ECO:0000256" key="1">
    <source>
        <dbReference type="ARBA" id="ARBA00022723"/>
    </source>
</evidence>
<feature type="domain" description="Tudor" evidence="5">
    <location>
        <begin position="649"/>
        <end position="707"/>
    </location>
</feature>
<keyword evidence="7" id="KW-1185">Reference proteome</keyword>
<reference evidence="6" key="1">
    <citation type="submission" date="2018-07" db="EMBL/GenBank/DDBJ databases">
        <title>Comparative genomics of catfishes provides insights into carnivory and benthic adaptation.</title>
        <authorList>
            <person name="Zhang Y."/>
            <person name="Wang D."/>
            <person name="Peng Z."/>
            <person name="Zheng S."/>
            <person name="Shao F."/>
            <person name="Tao W."/>
        </authorList>
    </citation>
    <scope>NUCLEOTIDE SEQUENCE</scope>
    <source>
        <strain evidence="6">Chongqing</strain>
    </source>
</reference>
<dbReference type="Gene3D" id="2.40.50.90">
    <property type="match status" value="5"/>
</dbReference>
<evidence type="ECO:0000313" key="6">
    <source>
        <dbReference type="EMBL" id="KAI5628523.1"/>
    </source>
</evidence>
<evidence type="ECO:0000313" key="7">
    <source>
        <dbReference type="Proteomes" id="UP001205998"/>
    </source>
</evidence>
<feature type="compositionally biased region" description="Basic residues" evidence="4">
    <location>
        <begin position="77"/>
        <end position="91"/>
    </location>
</feature>
<feature type="region of interest" description="Disordered" evidence="4">
    <location>
        <begin position="324"/>
        <end position="357"/>
    </location>
</feature>
<feature type="non-terminal residue" evidence="6">
    <location>
        <position position="1"/>
    </location>
</feature>
<dbReference type="InterPro" id="IPR035437">
    <property type="entry name" value="SNase_OB-fold_sf"/>
</dbReference>
<dbReference type="InterPro" id="IPR017907">
    <property type="entry name" value="Znf_RING_CS"/>
</dbReference>
<organism evidence="6 7">
    <name type="scientific">Silurus asotus</name>
    <name type="common">Amur catfish</name>
    <name type="synonym">Parasilurus asotus</name>
    <dbReference type="NCBI Taxonomy" id="30991"/>
    <lineage>
        <taxon>Eukaryota</taxon>
        <taxon>Metazoa</taxon>
        <taxon>Chordata</taxon>
        <taxon>Craniata</taxon>
        <taxon>Vertebrata</taxon>
        <taxon>Euteleostomi</taxon>
        <taxon>Actinopterygii</taxon>
        <taxon>Neopterygii</taxon>
        <taxon>Teleostei</taxon>
        <taxon>Ostariophysi</taxon>
        <taxon>Siluriformes</taxon>
        <taxon>Siluridae</taxon>
        <taxon>Silurus</taxon>
    </lineage>
</organism>
<dbReference type="Pfam" id="PF00567">
    <property type="entry name" value="TUDOR"/>
    <property type="match status" value="5"/>
</dbReference>
<evidence type="ECO:0000256" key="3">
    <source>
        <dbReference type="ARBA" id="ARBA00022833"/>
    </source>
</evidence>
<feature type="compositionally biased region" description="Pro residues" evidence="4">
    <location>
        <begin position="1048"/>
        <end position="1058"/>
    </location>
</feature>
<dbReference type="Proteomes" id="UP001205998">
    <property type="component" value="Unassembled WGS sequence"/>
</dbReference>
<dbReference type="SUPFAM" id="SSF63748">
    <property type="entry name" value="Tudor/PWWP/MBT"/>
    <property type="match status" value="5"/>
</dbReference>
<dbReference type="InterPro" id="IPR013083">
    <property type="entry name" value="Znf_RING/FYVE/PHD"/>
</dbReference>
<feature type="region of interest" description="Disordered" evidence="4">
    <location>
        <begin position="77"/>
        <end position="100"/>
    </location>
</feature>
<dbReference type="EMBL" id="MU545793">
    <property type="protein sequence ID" value="KAI5628523.1"/>
    <property type="molecule type" value="Genomic_DNA"/>
</dbReference>
<feature type="domain" description="Tudor" evidence="5">
    <location>
        <begin position="1349"/>
        <end position="1410"/>
    </location>
</feature>
<keyword evidence="1" id="KW-0479">Metal-binding</keyword>
<feature type="compositionally biased region" description="Basic residues" evidence="4">
    <location>
        <begin position="333"/>
        <end position="350"/>
    </location>
</feature>
<accession>A0AAD5B533</accession>
<dbReference type="PANTHER" id="PTHR16442">
    <property type="entry name" value="RING FINGER PROTEIN 17"/>
    <property type="match status" value="1"/>
</dbReference>
<gene>
    <name evidence="6" type="ORF">C0J50_3013</name>
</gene>
<dbReference type="SUPFAM" id="SSF57850">
    <property type="entry name" value="RING/U-box"/>
    <property type="match status" value="1"/>
</dbReference>